<dbReference type="GeneID" id="105264014"/>
<keyword evidence="1" id="KW-0732">Signal</keyword>
<keyword evidence="3" id="KW-1185">Reference proteome</keyword>
<reference evidence="4" key="1">
    <citation type="submission" date="2025-08" db="UniProtKB">
        <authorList>
            <consortium name="RefSeq"/>
        </authorList>
    </citation>
    <scope>IDENTIFICATION</scope>
    <source>
        <strain evidence="4">USDA-PBARC FA_bdor</strain>
        <tissue evidence="4">Whole organism</tissue>
    </source>
</reference>
<organism evidence="3 4">
    <name type="scientific">Fopius arisanus</name>
    <dbReference type="NCBI Taxonomy" id="64838"/>
    <lineage>
        <taxon>Eukaryota</taxon>
        <taxon>Metazoa</taxon>
        <taxon>Ecdysozoa</taxon>
        <taxon>Arthropoda</taxon>
        <taxon>Hexapoda</taxon>
        <taxon>Insecta</taxon>
        <taxon>Pterygota</taxon>
        <taxon>Neoptera</taxon>
        <taxon>Endopterygota</taxon>
        <taxon>Hymenoptera</taxon>
        <taxon>Apocrita</taxon>
        <taxon>Ichneumonoidea</taxon>
        <taxon>Braconidae</taxon>
        <taxon>Opiinae</taxon>
        <taxon>Fopius</taxon>
    </lineage>
</organism>
<feature type="signal peptide" evidence="1">
    <location>
        <begin position="1"/>
        <end position="15"/>
    </location>
</feature>
<dbReference type="InterPro" id="IPR053257">
    <property type="entry name" value="Cu-only_SOD"/>
</dbReference>
<dbReference type="RefSeq" id="XP_011298872.1">
    <property type="nucleotide sequence ID" value="XM_011300570.1"/>
</dbReference>
<evidence type="ECO:0000256" key="1">
    <source>
        <dbReference type="SAM" id="SignalP"/>
    </source>
</evidence>
<dbReference type="GO" id="GO:0046872">
    <property type="term" value="F:metal ion binding"/>
    <property type="evidence" value="ECO:0007669"/>
    <property type="project" value="InterPro"/>
</dbReference>
<evidence type="ECO:0000259" key="2">
    <source>
        <dbReference type="Pfam" id="PF00080"/>
    </source>
</evidence>
<gene>
    <name evidence="4" type="primary">Rsod</name>
</gene>
<evidence type="ECO:0000313" key="4">
    <source>
        <dbReference type="RefSeq" id="XP_011298872.1"/>
    </source>
</evidence>
<dbReference type="GO" id="GO:0006801">
    <property type="term" value="P:superoxide metabolic process"/>
    <property type="evidence" value="ECO:0007669"/>
    <property type="project" value="InterPro"/>
</dbReference>
<proteinExistence type="predicted"/>
<dbReference type="KEGG" id="fas:105264014"/>
<dbReference type="CTD" id="43586"/>
<dbReference type="PANTHER" id="PTHR20910:SF1">
    <property type="entry name" value="SUPEROXIDE DISMUTASE COPPER_ZINC BINDING DOMAIN-CONTAINING PROTEIN"/>
    <property type="match status" value="1"/>
</dbReference>
<protein>
    <submittedName>
        <fullName evidence="4">Uncharacterized protein Rsod</fullName>
    </submittedName>
</protein>
<dbReference type="OrthoDB" id="159229at2759"/>
<dbReference type="AlphaFoldDB" id="A0A9R1TWU0"/>
<accession>A0A9R1TWU0</accession>
<sequence>MFWFILLILVIGGDGLRLTSYISSGGLHGEIRFEPGTDDTLRIRLSLKTTLQYPDQQWTWAVTRFPVDYTRIEDRCSDRYLGETIIDLTEHVGPLTLPGNETTVTEVPNISLIGEKGLWGKGLVLKEIYSPRTICASITVLERNAEKNAEARFHGPVVGSVWFRWLGGTPGDSITDTIIYTDLQHTSRQKLQRIDFTEHNWKIYVTDIFDTGKDRNDCRVLQSVFDPDDLGSGKSIGDVDARLGKLKVAVDSRTFKTAYRDPVISLLPADLLGTHRSLYLVIFHPTHPDSVLACAKIKNRKFILAKSLVSSHGLKGEVTFTQETPYHPTWVNVSLHPINDLETRLRYETKIAAYRIHDLPRNPRDTDHQVGTECLSTRGLYNPGKLDVNATPPAGLGTQDQYAVGDLSGKLQGRREGTQHQDILPGSAKLNGIYWDIFLPLSGRDSVLHRSVVMHKYNETDNKGIIPWICSTISQHLSQAAGQMPMLTAQAVFKYPLVGRILFRQPQNEPESDTTIIIENLIHADGSALNNSAEHRWMVHDYPPGKDYYNWTGRCLSAGPPYNPHKIDWDPDHPELCSPQEVNLCRLGDLSRHGTLDIAGRKFEGPRISRKLFTDSSLPLSGPNSILGKSLVIYDDHGPVARGERLACTLISRVYRRKAVAKDWFGNSEQVSVHGKFEFIQQTEYDVTDVEVVLEGLEGKTGVYHIHMTPVEMDLEFPCEATSLYEPYNPLNVTKPAFLPPNEGSTDQYELGDLSGKFGTLENRRRYSSTYNDTLLPIFGYQSILGRSIIIHKKNADVRWACSTIERGYAPSEARELRAIASFHHPQGFAYGYMRMTQLIYNDGSQSETIIEVKLRHPGERDRNVTRNHHWAIYVNPVGVDATVKTKATRCVAGGYIWNPYFTQLADPLNEDLYRQECGPDQPLRCHVGDLSARLGPIDIGLGRKVFSDANFPLEGDISALGKSIVIKDQNFGSQPFACANIEPDFDIVKYANIRRPPRFVVAQFLEDVRQVMGIPEWMLSIDNRKTKILHSGACIQFLLHFRGPIAGRIEQDFSRLMSTGKLKEPSLSIPGWVQPKRKSTLGHRQCGTRDPNDKSFRTPNSAEKINFSLILLPLLINNIGLSI</sequence>
<evidence type="ECO:0000313" key="3">
    <source>
        <dbReference type="Proteomes" id="UP000694866"/>
    </source>
</evidence>
<name>A0A9R1TWU0_9HYME</name>
<dbReference type="Proteomes" id="UP000694866">
    <property type="component" value="Unplaced"/>
</dbReference>
<dbReference type="Pfam" id="PF00080">
    <property type="entry name" value="Sod_Cu"/>
    <property type="match status" value="1"/>
</dbReference>
<dbReference type="PANTHER" id="PTHR20910">
    <property type="entry name" value="AGAP001623-PA"/>
    <property type="match status" value="1"/>
</dbReference>
<dbReference type="InterPro" id="IPR036423">
    <property type="entry name" value="SOD-like_Cu/Zn_dom_sf"/>
</dbReference>
<feature type="domain" description="Superoxide dismutase copper/zinc binding" evidence="2">
    <location>
        <begin position="673"/>
        <end position="798"/>
    </location>
</feature>
<dbReference type="InterPro" id="IPR001424">
    <property type="entry name" value="SOD_Cu_Zn_dom"/>
</dbReference>
<dbReference type="Gene3D" id="2.60.40.200">
    <property type="entry name" value="Superoxide dismutase, copper/zinc binding domain"/>
    <property type="match status" value="5"/>
</dbReference>
<feature type="chain" id="PRO_5040204400" evidence="1">
    <location>
        <begin position="16"/>
        <end position="1124"/>
    </location>
</feature>
<dbReference type="SUPFAM" id="SSF49329">
    <property type="entry name" value="Cu,Zn superoxide dismutase-like"/>
    <property type="match status" value="4"/>
</dbReference>